<keyword evidence="4" id="KW-0132">Cell division</keyword>
<feature type="coiled-coil region" evidence="9">
    <location>
        <begin position="681"/>
        <end position="750"/>
    </location>
</feature>
<dbReference type="FunFam" id="3.40.50.300:FF:000424">
    <property type="entry name" value="Structural maintenance of chromosomes 3"/>
    <property type="match status" value="1"/>
</dbReference>
<evidence type="ECO:0000313" key="11">
    <source>
        <dbReference type="EMBL" id="KAG5307213.1"/>
    </source>
</evidence>
<dbReference type="FunFam" id="1.20.1060.20:FF:000002">
    <property type="entry name" value="Structural maintenance of chromosomes 3"/>
    <property type="match status" value="1"/>
</dbReference>
<evidence type="ECO:0000256" key="1">
    <source>
        <dbReference type="ARBA" id="ARBA00004123"/>
    </source>
</evidence>
<reference evidence="11" key="1">
    <citation type="submission" date="2020-02" db="EMBL/GenBank/DDBJ databases">
        <title>Relaxed selection underlies rapid genomic changes in the transitions from sociality to social parasitism in ants.</title>
        <authorList>
            <person name="Bi X."/>
        </authorList>
    </citation>
    <scope>NUCLEOTIDE SEQUENCE</scope>
    <source>
        <strain evidence="11">BGI-DK2013a</strain>
        <tissue evidence="11">Whole body</tissue>
    </source>
</reference>
<dbReference type="InterPro" id="IPR003395">
    <property type="entry name" value="RecF/RecN/SMC_N"/>
</dbReference>
<dbReference type="Pfam" id="PF02463">
    <property type="entry name" value="SMC_N"/>
    <property type="match status" value="1"/>
</dbReference>
<dbReference type="GO" id="GO:0005694">
    <property type="term" value="C:chromosome"/>
    <property type="evidence" value="ECO:0007669"/>
    <property type="project" value="InterPro"/>
</dbReference>
<dbReference type="PANTHER" id="PTHR43977">
    <property type="entry name" value="STRUCTURAL MAINTENANCE OF CHROMOSOMES PROTEIN 3"/>
    <property type="match status" value="1"/>
</dbReference>
<dbReference type="Gene3D" id="1.20.1060.20">
    <property type="match status" value="1"/>
</dbReference>
<organism evidence="11 12">
    <name type="scientific">Acromyrmex insinuator</name>
    <dbReference type="NCBI Taxonomy" id="230686"/>
    <lineage>
        <taxon>Eukaryota</taxon>
        <taxon>Metazoa</taxon>
        <taxon>Ecdysozoa</taxon>
        <taxon>Arthropoda</taxon>
        <taxon>Hexapoda</taxon>
        <taxon>Insecta</taxon>
        <taxon>Pterygota</taxon>
        <taxon>Neoptera</taxon>
        <taxon>Endopterygota</taxon>
        <taxon>Hymenoptera</taxon>
        <taxon>Apocrita</taxon>
        <taxon>Aculeata</taxon>
        <taxon>Formicoidea</taxon>
        <taxon>Formicidae</taxon>
        <taxon>Myrmicinae</taxon>
        <taxon>Acromyrmex</taxon>
    </lineage>
</organism>
<dbReference type="PIRSF" id="PIRSF005719">
    <property type="entry name" value="SMC"/>
    <property type="match status" value="1"/>
</dbReference>
<dbReference type="InterPro" id="IPR036277">
    <property type="entry name" value="SMC_hinge_sf"/>
</dbReference>
<dbReference type="InterPro" id="IPR027417">
    <property type="entry name" value="P-loop_NTPase"/>
</dbReference>
<feature type="non-terminal residue" evidence="11">
    <location>
        <position position="1226"/>
    </location>
</feature>
<evidence type="ECO:0000256" key="6">
    <source>
        <dbReference type="ARBA" id="ARBA00023054"/>
    </source>
</evidence>
<accession>A0A836EAB3</accession>
<feature type="domain" description="SMC hinge" evidence="10">
    <location>
        <begin position="529"/>
        <end position="642"/>
    </location>
</feature>
<evidence type="ECO:0000256" key="7">
    <source>
        <dbReference type="ARBA" id="ARBA00023242"/>
    </source>
</evidence>
<dbReference type="GO" id="GO:0005634">
    <property type="term" value="C:nucleus"/>
    <property type="evidence" value="ECO:0007669"/>
    <property type="project" value="UniProtKB-SubCell"/>
</dbReference>
<dbReference type="InterPro" id="IPR041741">
    <property type="entry name" value="SMC3_ABC_euk"/>
</dbReference>
<evidence type="ECO:0000313" key="12">
    <source>
        <dbReference type="Proteomes" id="UP000667349"/>
    </source>
</evidence>
<dbReference type="CDD" id="cd03272">
    <property type="entry name" value="ABC_SMC3_euk"/>
    <property type="match status" value="1"/>
</dbReference>
<evidence type="ECO:0000259" key="10">
    <source>
        <dbReference type="SMART" id="SM00968"/>
    </source>
</evidence>
<feature type="coiled-coil region" evidence="9">
    <location>
        <begin position="178"/>
        <end position="453"/>
    </location>
</feature>
<keyword evidence="5" id="KW-0498">Mitosis</keyword>
<dbReference type="SUPFAM" id="SSF52540">
    <property type="entry name" value="P-loop containing nucleoside triphosphate hydrolases"/>
    <property type="match status" value="2"/>
</dbReference>
<dbReference type="Proteomes" id="UP000667349">
    <property type="component" value="Unassembled WGS sequence"/>
</dbReference>
<protein>
    <recommendedName>
        <fullName evidence="3">Structural maintenance of chromosomes protein 3</fullName>
    </recommendedName>
</protein>
<comment type="caution">
    <text evidence="11">The sequence shown here is derived from an EMBL/GenBank/DDBJ whole genome shotgun (WGS) entry which is preliminary data.</text>
</comment>
<dbReference type="SUPFAM" id="SSF75553">
    <property type="entry name" value="Smc hinge domain"/>
    <property type="match status" value="1"/>
</dbReference>
<evidence type="ECO:0000256" key="2">
    <source>
        <dbReference type="ARBA" id="ARBA00005917"/>
    </source>
</evidence>
<dbReference type="GO" id="GO:0016887">
    <property type="term" value="F:ATP hydrolysis activity"/>
    <property type="evidence" value="ECO:0007669"/>
    <property type="project" value="InterPro"/>
</dbReference>
<dbReference type="Gene3D" id="3.40.50.300">
    <property type="entry name" value="P-loop containing nucleotide triphosphate hydrolases"/>
    <property type="match status" value="2"/>
</dbReference>
<keyword evidence="6 9" id="KW-0175">Coiled coil</keyword>
<dbReference type="GO" id="GO:0005524">
    <property type="term" value="F:ATP binding"/>
    <property type="evidence" value="ECO:0007669"/>
    <property type="project" value="InterPro"/>
</dbReference>
<comment type="subcellular location">
    <subcellularLocation>
        <location evidence="1">Nucleus</location>
    </subcellularLocation>
</comment>
<evidence type="ECO:0000256" key="8">
    <source>
        <dbReference type="ARBA" id="ARBA00023306"/>
    </source>
</evidence>
<dbReference type="GO" id="GO:0051301">
    <property type="term" value="P:cell division"/>
    <property type="evidence" value="ECO:0007669"/>
    <property type="project" value="UniProtKB-KW"/>
</dbReference>
<evidence type="ECO:0000256" key="3">
    <source>
        <dbReference type="ARBA" id="ARBA00018690"/>
    </source>
</evidence>
<keyword evidence="12" id="KW-1185">Reference proteome</keyword>
<dbReference type="GO" id="GO:0051276">
    <property type="term" value="P:chromosome organization"/>
    <property type="evidence" value="ECO:0007669"/>
    <property type="project" value="InterPro"/>
</dbReference>
<dbReference type="FunFam" id="3.30.70.1620:FF:000002">
    <property type="entry name" value="Structural maintenance of chromosomes 3"/>
    <property type="match status" value="1"/>
</dbReference>
<dbReference type="EMBL" id="JAANHZ010000769">
    <property type="protein sequence ID" value="KAG5307213.1"/>
    <property type="molecule type" value="Genomic_DNA"/>
</dbReference>
<gene>
    <name evidence="11" type="primary">Smc3</name>
    <name evidence="11" type="ORF">G6Z75_0004882</name>
</gene>
<dbReference type="AlphaFoldDB" id="A0A836EAB3"/>
<evidence type="ECO:0000256" key="9">
    <source>
        <dbReference type="SAM" id="Coils"/>
    </source>
</evidence>
<comment type="similarity">
    <text evidence="2">Belongs to the SMC family. SMC3 subfamily.</text>
</comment>
<dbReference type="Pfam" id="PF06470">
    <property type="entry name" value="SMC_hinge"/>
    <property type="match status" value="1"/>
</dbReference>
<proteinExistence type="inferred from homology"/>
<evidence type="ECO:0000256" key="5">
    <source>
        <dbReference type="ARBA" id="ARBA00022776"/>
    </source>
</evidence>
<sequence length="1226" mass="142042">MLKQVIIQGFKSYREQTVVEPFDPRHNVVVGRNGSGKSNFFYAIQFVLSDEFSHLRPDQRQGLLHEGTGPRVISAHVEIIFDNSDGRLPIDKDEVYLRRVIGSKKDQYFLNKKIVTRNDVMNLLESAGFSRSNPYYIVKQGKINQMATAPDSHRLKLLREVAGTRVYDDRREESKSILKETEGKLEKIEDFLRTIEERLQTLEEEKEELKEYQRWDKQRRCLEYTIHERELKENKRKLEELEESRANSGAEQARLGAEAKTAQEMVRAATKRLKEAKKEVQTAKEERDTLSAEQQQLLKEKNKLTFTINDLLEEVKGDNDSKKRAQQELEKLKSNIAARETELKSLKPEYERMKRVEEECTRELQLKEQKRKELYAKQGRGSQFTTKDERDKWIQNELKQLTKQIKDKEEHQKKISEDLKRDAEKQIALEKKIGDHTREMEQQRASIDDHNKQYYELTKSKDQCQATRKEQYRQESVLQLNLSGLKEDLAKADQSLRSMAGKPILNGRDSVRKVLDTFRGRKDMVNEVSSYYGPVIENFNCDKSVYMAVEVTAGNRLFHHIVETDKFGTKILKEMNNQRLPGEVTFMPLNRLHVKDIDYPQTSDAIPMISKLNYDPKFDKALRYIFGKTLICRNLEAATTLARDSGLDCVTLEGDQVSSKGSLTGGYFNTLRSRLEIQKTRSELMSQISTLETQLTTLKEEIRKADQNISSYVSEMQRTETKNSKAKDIYDKMKAEIRLMKEELSAIERYRTPKEKSLAQCTSSLEAMRATKDGLESELHQELMAQLSVADQHQVDTLNDDIRRLTKENKEAFAKRMQLEAEKNKLENLLTNNLVRRKDELVQALQEISVEDRQRQLDSSKIQLADIEKRLVKVNEDFKAQNEKVTNAMKKQKSESAEVEKWKLKEKEAQEKIEADAKDLEKLASKLNILQQKIVECTQKITELGALPSHEAYSKFSTMSTKQLFKEMEKANNHLKKYSHVNKKALDQFMSFSDQKERLVKRKEELDRGDEKIKELMSVLEQRKCEAIQFTFKQWRINVLKICYDNIGSSKKYPRFFVIVSKYFSEVFKKLVPSGHAQLVMKTADGDEGDDGTAEPSDSDRFIGVGIKVSFTGHRGEMREMNQLSGGQKSLVALALIFAIQKCDPAPFYLFDEIDQALDAQHRKAVADMIHELSSDAQFITTTFRPELLHHANKFYGVKFRNKVSHVECVTREEAADFVEDDTTHG</sequence>
<evidence type="ECO:0000256" key="4">
    <source>
        <dbReference type="ARBA" id="ARBA00022618"/>
    </source>
</evidence>
<feature type="non-terminal residue" evidence="11">
    <location>
        <position position="1"/>
    </location>
</feature>
<feature type="coiled-coil region" evidence="9">
    <location>
        <begin position="795"/>
        <end position="940"/>
    </location>
</feature>
<keyword evidence="8" id="KW-0131">Cell cycle</keyword>
<keyword evidence="7" id="KW-0539">Nucleus</keyword>
<dbReference type="InterPro" id="IPR024704">
    <property type="entry name" value="SMC"/>
</dbReference>
<name>A0A836EAB3_9HYME</name>
<dbReference type="InterPro" id="IPR010935">
    <property type="entry name" value="SMC_hinge"/>
</dbReference>
<dbReference type="Gene3D" id="3.30.70.1620">
    <property type="match status" value="1"/>
</dbReference>
<dbReference type="SMART" id="SM00968">
    <property type="entry name" value="SMC_hinge"/>
    <property type="match status" value="1"/>
</dbReference>